<feature type="transmembrane region" description="Helical" evidence="2">
    <location>
        <begin position="26"/>
        <end position="44"/>
    </location>
</feature>
<dbReference type="PANTHER" id="PTHR45964">
    <property type="entry name" value="WSCD FAMILY MEMBER CG9164"/>
    <property type="match status" value="1"/>
</dbReference>
<reference evidence="3" key="1">
    <citation type="journal article" date="2023" name="Mol. Biol. Evol.">
        <title>Third-Generation Sequencing Reveals the Adaptive Role of the Epigenome in Three Deep-Sea Polychaetes.</title>
        <authorList>
            <person name="Perez M."/>
            <person name="Aroh O."/>
            <person name="Sun Y."/>
            <person name="Lan Y."/>
            <person name="Juniper S.K."/>
            <person name="Young C.R."/>
            <person name="Angers B."/>
            <person name="Qian P.Y."/>
        </authorList>
    </citation>
    <scope>NUCLEOTIDE SEQUENCE</scope>
    <source>
        <strain evidence="3">R07B-5</strain>
    </source>
</reference>
<dbReference type="AlphaFoldDB" id="A0AAD9NWL3"/>
<evidence type="ECO:0000256" key="2">
    <source>
        <dbReference type="SAM" id="Phobius"/>
    </source>
</evidence>
<gene>
    <name evidence="3" type="ORF">NP493_295g02021</name>
</gene>
<evidence type="ECO:0000256" key="1">
    <source>
        <dbReference type="ARBA" id="ARBA00010236"/>
    </source>
</evidence>
<keyword evidence="2" id="KW-0472">Membrane</keyword>
<comment type="similarity">
    <text evidence="1">Belongs to the WSCD family.</text>
</comment>
<evidence type="ECO:0000313" key="3">
    <source>
        <dbReference type="EMBL" id="KAK2183803.1"/>
    </source>
</evidence>
<dbReference type="InterPro" id="IPR051589">
    <property type="entry name" value="Sialate-O-sulfotransferase"/>
</dbReference>
<proteinExistence type="inferred from homology"/>
<name>A0AAD9NWL3_RIDPI</name>
<keyword evidence="2" id="KW-1133">Transmembrane helix</keyword>
<dbReference type="Gene3D" id="3.40.50.300">
    <property type="entry name" value="P-loop containing nucleotide triphosphate hydrolases"/>
    <property type="match status" value="1"/>
</dbReference>
<protein>
    <recommendedName>
        <fullName evidence="5">Sulfotransferase</fullName>
    </recommendedName>
</protein>
<evidence type="ECO:0000313" key="4">
    <source>
        <dbReference type="Proteomes" id="UP001209878"/>
    </source>
</evidence>
<sequence length="112" mass="12447">MWTFLSARVTTRCKTACRYLARRQSIAIFLVIGGCSLVILPLLYPNLGYQLTDKILRRHTQSIQCPSLHFAKDPLPTTALASFPGSGNTWMRHLIQQSTGPVTIVCENVSIA</sequence>
<keyword evidence="2" id="KW-0812">Transmembrane</keyword>
<dbReference type="EMBL" id="JAODUO010000294">
    <property type="protein sequence ID" value="KAK2183803.1"/>
    <property type="molecule type" value="Genomic_DNA"/>
</dbReference>
<comment type="caution">
    <text evidence="3">The sequence shown here is derived from an EMBL/GenBank/DDBJ whole genome shotgun (WGS) entry which is preliminary data.</text>
</comment>
<accession>A0AAD9NWL3</accession>
<organism evidence="3 4">
    <name type="scientific">Ridgeia piscesae</name>
    <name type="common">Tubeworm</name>
    <dbReference type="NCBI Taxonomy" id="27915"/>
    <lineage>
        <taxon>Eukaryota</taxon>
        <taxon>Metazoa</taxon>
        <taxon>Spiralia</taxon>
        <taxon>Lophotrochozoa</taxon>
        <taxon>Annelida</taxon>
        <taxon>Polychaeta</taxon>
        <taxon>Sedentaria</taxon>
        <taxon>Canalipalpata</taxon>
        <taxon>Sabellida</taxon>
        <taxon>Siboglinidae</taxon>
        <taxon>Ridgeia</taxon>
    </lineage>
</organism>
<dbReference type="InterPro" id="IPR027417">
    <property type="entry name" value="P-loop_NTPase"/>
</dbReference>
<dbReference type="PANTHER" id="PTHR45964:SF5">
    <property type="entry name" value="WSCD FAMILY MEMBER CG9164"/>
    <property type="match status" value="1"/>
</dbReference>
<keyword evidence="4" id="KW-1185">Reference proteome</keyword>
<evidence type="ECO:0008006" key="5">
    <source>
        <dbReference type="Google" id="ProtNLM"/>
    </source>
</evidence>
<dbReference type="Proteomes" id="UP001209878">
    <property type="component" value="Unassembled WGS sequence"/>
</dbReference>